<name>A0ABW5YPL3_9SPHI</name>
<evidence type="ECO:0000313" key="2">
    <source>
        <dbReference type="Proteomes" id="UP001597509"/>
    </source>
</evidence>
<dbReference type="Proteomes" id="UP001597509">
    <property type="component" value="Unassembled WGS sequence"/>
</dbReference>
<dbReference type="PROSITE" id="PS51257">
    <property type="entry name" value="PROKAR_LIPOPROTEIN"/>
    <property type="match status" value="1"/>
</dbReference>
<organism evidence="1 2">
    <name type="scientific">Sphingobacterium anhuiense</name>
    <dbReference type="NCBI Taxonomy" id="493780"/>
    <lineage>
        <taxon>Bacteria</taxon>
        <taxon>Pseudomonadati</taxon>
        <taxon>Bacteroidota</taxon>
        <taxon>Sphingobacteriia</taxon>
        <taxon>Sphingobacteriales</taxon>
        <taxon>Sphingobacteriaceae</taxon>
        <taxon>Sphingobacterium</taxon>
    </lineage>
</organism>
<comment type="caution">
    <text evidence="1">The sequence shown here is derived from an EMBL/GenBank/DDBJ whole genome shotgun (WGS) entry which is preliminary data.</text>
</comment>
<keyword evidence="2" id="KW-1185">Reference proteome</keyword>
<sequence length="222" mass="26170">MKYLAVYFYMIFFCSCLTNNQEYQKNIIDLKKLDFNTFNTEDFYRNANKDENLKISNNNQYVEISDFDNGWVEFQIKKSSDNNIVAKFDSINFSTLNAIASKDGKLKIINAETYLKPERLNKLYLNIKGVYGKETKTDSSDYNKYVHIYTYTWDVKDRIIKLISIFDPRSSENLEKINAKIPDQDSKIVNERPKTILFVCNKESLKDVLKLNNTDNNWAKFK</sequence>
<dbReference type="RefSeq" id="WP_380917338.1">
    <property type="nucleotide sequence ID" value="NZ_JBHUPE010000001.1"/>
</dbReference>
<reference evidence="2" key="1">
    <citation type="journal article" date="2019" name="Int. J. Syst. Evol. Microbiol.">
        <title>The Global Catalogue of Microorganisms (GCM) 10K type strain sequencing project: providing services to taxonomists for standard genome sequencing and annotation.</title>
        <authorList>
            <consortium name="The Broad Institute Genomics Platform"/>
            <consortium name="The Broad Institute Genome Sequencing Center for Infectious Disease"/>
            <person name="Wu L."/>
            <person name="Ma J."/>
        </authorList>
    </citation>
    <scope>NUCLEOTIDE SEQUENCE [LARGE SCALE GENOMIC DNA]</scope>
    <source>
        <strain evidence="2">KCTC 22209</strain>
    </source>
</reference>
<gene>
    <name evidence="1" type="ORF">ACFS6I_00430</name>
</gene>
<dbReference type="EMBL" id="JBHUPE010000001">
    <property type="protein sequence ID" value="MFD2902374.1"/>
    <property type="molecule type" value="Genomic_DNA"/>
</dbReference>
<evidence type="ECO:0008006" key="3">
    <source>
        <dbReference type="Google" id="ProtNLM"/>
    </source>
</evidence>
<proteinExistence type="predicted"/>
<accession>A0ABW5YPL3</accession>
<evidence type="ECO:0000313" key="1">
    <source>
        <dbReference type="EMBL" id="MFD2902374.1"/>
    </source>
</evidence>
<protein>
    <recommendedName>
        <fullName evidence="3">Lipoprotein</fullName>
    </recommendedName>
</protein>